<keyword evidence="7" id="KW-1185">Reference proteome</keyword>
<accession>A0ABT4Q6R2</accession>
<comment type="catalytic activity">
    <reaction evidence="4">
        <text>L-alanine = D-alanine</text>
        <dbReference type="Rhea" id="RHEA:20249"/>
        <dbReference type="ChEBI" id="CHEBI:57416"/>
        <dbReference type="ChEBI" id="CHEBI:57972"/>
        <dbReference type="EC" id="5.1.1.1"/>
    </reaction>
</comment>
<dbReference type="InterPro" id="IPR000821">
    <property type="entry name" value="Ala_racemase"/>
</dbReference>
<feature type="binding site" evidence="4">
    <location>
        <position position="315"/>
    </location>
    <ligand>
        <name>substrate</name>
    </ligand>
</feature>
<protein>
    <recommendedName>
        <fullName evidence="4">Alanine racemase</fullName>
        <ecNumber evidence="4">5.1.1.1</ecNumber>
    </recommendedName>
</protein>
<comment type="function">
    <text evidence="4">Catalyzes the interconversion of L-alanine and D-alanine. May also act on other amino acids.</text>
</comment>
<feature type="active site" description="Proton acceptor; specific for D-alanine" evidence="4">
    <location>
        <position position="39"/>
    </location>
</feature>
<dbReference type="PANTHER" id="PTHR30511:SF0">
    <property type="entry name" value="ALANINE RACEMASE, CATABOLIC-RELATED"/>
    <property type="match status" value="1"/>
</dbReference>
<keyword evidence="2 4" id="KW-0663">Pyridoxal phosphate</keyword>
<dbReference type="PANTHER" id="PTHR30511">
    <property type="entry name" value="ALANINE RACEMASE"/>
    <property type="match status" value="1"/>
</dbReference>
<dbReference type="Proteomes" id="UP001527882">
    <property type="component" value="Unassembled WGS sequence"/>
</dbReference>
<dbReference type="PROSITE" id="PS00395">
    <property type="entry name" value="ALANINE_RACEMASE"/>
    <property type="match status" value="1"/>
</dbReference>
<evidence type="ECO:0000259" key="5">
    <source>
        <dbReference type="SMART" id="SM01005"/>
    </source>
</evidence>
<dbReference type="EMBL" id="JAQAGZ010000005">
    <property type="protein sequence ID" value="MCZ8512568.1"/>
    <property type="molecule type" value="Genomic_DNA"/>
</dbReference>
<proteinExistence type="inferred from homology"/>
<dbReference type="SMART" id="SM01005">
    <property type="entry name" value="Ala_racemase_C"/>
    <property type="match status" value="1"/>
</dbReference>
<dbReference type="GO" id="GO:0008784">
    <property type="term" value="F:alanine racemase activity"/>
    <property type="evidence" value="ECO:0007669"/>
    <property type="project" value="UniProtKB-EC"/>
</dbReference>
<dbReference type="EC" id="5.1.1.1" evidence="4"/>
<organism evidence="6 7">
    <name type="scientific">Paenibacillus gyeongsangnamensis</name>
    <dbReference type="NCBI Taxonomy" id="3388067"/>
    <lineage>
        <taxon>Bacteria</taxon>
        <taxon>Bacillati</taxon>
        <taxon>Bacillota</taxon>
        <taxon>Bacilli</taxon>
        <taxon>Bacillales</taxon>
        <taxon>Paenibacillaceae</taxon>
        <taxon>Paenibacillus</taxon>
    </lineage>
</organism>
<evidence type="ECO:0000256" key="2">
    <source>
        <dbReference type="ARBA" id="ARBA00022898"/>
    </source>
</evidence>
<feature type="modified residue" description="N6-(pyridoxal phosphate)lysine" evidence="4">
    <location>
        <position position="39"/>
    </location>
</feature>
<keyword evidence="3 4" id="KW-0413">Isomerase</keyword>
<reference evidence="6 7" key="1">
    <citation type="submission" date="2022-12" db="EMBL/GenBank/DDBJ databases">
        <title>Draft genome sequence of Paenibacillus sp. dW9.</title>
        <authorList>
            <person name="Choi E.-W."/>
            <person name="Kim D.-U."/>
        </authorList>
    </citation>
    <scope>NUCLEOTIDE SEQUENCE [LARGE SCALE GENOMIC DNA]</scope>
    <source>
        <strain evidence="7">dW9</strain>
    </source>
</reference>
<dbReference type="Pfam" id="PF01168">
    <property type="entry name" value="Ala_racemase_N"/>
    <property type="match status" value="1"/>
</dbReference>
<dbReference type="CDD" id="cd00430">
    <property type="entry name" value="PLPDE_III_AR"/>
    <property type="match status" value="1"/>
</dbReference>
<dbReference type="Gene3D" id="2.40.37.10">
    <property type="entry name" value="Lyase, Ornithine Decarboxylase, Chain A, domain 1"/>
    <property type="match status" value="1"/>
</dbReference>
<evidence type="ECO:0000256" key="1">
    <source>
        <dbReference type="ARBA" id="ARBA00001933"/>
    </source>
</evidence>
<gene>
    <name evidence="6" type="primary">alr</name>
    <name evidence="6" type="ORF">O9H85_09090</name>
</gene>
<dbReference type="InterPro" id="IPR001608">
    <property type="entry name" value="Ala_racemase_N"/>
</dbReference>
<dbReference type="Gene3D" id="3.20.20.10">
    <property type="entry name" value="Alanine racemase"/>
    <property type="match status" value="1"/>
</dbReference>
<comment type="cofactor">
    <cofactor evidence="1 4">
        <name>pyridoxal 5'-phosphate</name>
        <dbReference type="ChEBI" id="CHEBI:597326"/>
    </cofactor>
</comment>
<feature type="domain" description="Alanine racemase C-terminal" evidence="5">
    <location>
        <begin position="246"/>
        <end position="374"/>
    </location>
</feature>
<dbReference type="InterPro" id="IPR029066">
    <property type="entry name" value="PLP-binding_barrel"/>
</dbReference>
<evidence type="ECO:0000256" key="3">
    <source>
        <dbReference type="ARBA" id="ARBA00023235"/>
    </source>
</evidence>
<feature type="binding site" evidence="4">
    <location>
        <position position="136"/>
    </location>
    <ligand>
        <name>substrate</name>
    </ligand>
</feature>
<comment type="similarity">
    <text evidence="4">Belongs to the alanine racemase family.</text>
</comment>
<dbReference type="InterPro" id="IPR020622">
    <property type="entry name" value="Ala_racemase_pyridoxalP-BS"/>
</dbReference>
<dbReference type="PRINTS" id="PR00992">
    <property type="entry name" value="ALARACEMASE"/>
</dbReference>
<dbReference type="InterPro" id="IPR009006">
    <property type="entry name" value="Ala_racemase/Decarboxylase_C"/>
</dbReference>
<sequence length="403" mass="45087">MDSFYRPTRVEISLDALRHNLEEFRRVLPEDVHMMAVVKADAYGHGAVQVCREALQYGIDYIAVAFLDEALELRQAGITAPILVLGFTPPEGLETAWKHDVTLNIYTHELLDAWEKLGLKEQPLKLHVKIDSGMNRIGLNSEAEAIAFIERAMAMPGLHVEGLFTHYACADETDKTYTFQQYARFARVVEHFRGRGVEFPFVHAGNSAAAIDTPGLSFNMVRLGISMYGLYPSEEVNKQRVELQPVLSIKSGIAMVKKVPAGEGVSYGAIYRPEREEMIATLPIGYADGFSRLMTGKAQMLIRGVRVPVVGRICMDQCMLNVSGLADISNEEEVVILGSQGQERITAEEHAAWIGTINYEIICMISHRVPRVYVRNGEVVYTLNPLLRHRWEPEDPVTGGNFH</sequence>
<evidence type="ECO:0000313" key="7">
    <source>
        <dbReference type="Proteomes" id="UP001527882"/>
    </source>
</evidence>
<dbReference type="NCBIfam" id="TIGR00492">
    <property type="entry name" value="alr"/>
    <property type="match status" value="1"/>
</dbReference>
<feature type="active site" description="Proton acceptor; specific for L-alanine" evidence="4">
    <location>
        <position position="267"/>
    </location>
</feature>
<evidence type="ECO:0000256" key="4">
    <source>
        <dbReference type="HAMAP-Rule" id="MF_01201"/>
    </source>
</evidence>
<comment type="pathway">
    <text evidence="4">Amino-acid biosynthesis; D-alanine biosynthesis; D-alanine from L-alanine: step 1/1.</text>
</comment>
<comment type="caution">
    <text evidence="6">The sequence shown here is derived from an EMBL/GenBank/DDBJ whole genome shotgun (WGS) entry which is preliminary data.</text>
</comment>
<dbReference type="RefSeq" id="WP_269881018.1">
    <property type="nucleotide sequence ID" value="NZ_JAQAGZ010000005.1"/>
</dbReference>
<dbReference type="SUPFAM" id="SSF50621">
    <property type="entry name" value="Alanine racemase C-terminal domain-like"/>
    <property type="match status" value="1"/>
</dbReference>
<dbReference type="HAMAP" id="MF_01201">
    <property type="entry name" value="Ala_racemase"/>
    <property type="match status" value="1"/>
</dbReference>
<dbReference type="SUPFAM" id="SSF51419">
    <property type="entry name" value="PLP-binding barrel"/>
    <property type="match status" value="1"/>
</dbReference>
<evidence type="ECO:0000313" key="6">
    <source>
        <dbReference type="EMBL" id="MCZ8512568.1"/>
    </source>
</evidence>
<dbReference type="Pfam" id="PF00842">
    <property type="entry name" value="Ala_racemase_C"/>
    <property type="match status" value="1"/>
</dbReference>
<name>A0ABT4Q6R2_9BACL</name>
<dbReference type="InterPro" id="IPR011079">
    <property type="entry name" value="Ala_racemase_C"/>
</dbReference>